<feature type="transmembrane region" description="Helical" evidence="1">
    <location>
        <begin position="53"/>
        <end position="76"/>
    </location>
</feature>
<evidence type="ECO:0000313" key="3">
    <source>
        <dbReference type="Proteomes" id="UP000307440"/>
    </source>
</evidence>
<evidence type="ECO:0000256" key="1">
    <source>
        <dbReference type="SAM" id="Phobius"/>
    </source>
</evidence>
<name>A0A5C3L0R3_COPMA</name>
<protein>
    <recommendedName>
        <fullName evidence="4">Transmembrane protein</fullName>
    </recommendedName>
</protein>
<keyword evidence="1" id="KW-1133">Transmembrane helix</keyword>
<keyword evidence="1" id="KW-0812">Transmembrane</keyword>
<keyword evidence="3" id="KW-1185">Reference proteome</keyword>
<gene>
    <name evidence="2" type="ORF">FA15DRAFT_733721</name>
</gene>
<accession>A0A5C3L0R3</accession>
<feature type="transmembrane region" description="Helical" evidence="1">
    <location>
        <begin position="211"/>
        <end position="231"/>
    </location>
</feature>
<evidence type="ECO:0008006" key="4">
    <source>
        <dbReference type="Google" id="ProtNLM"/>
    </source>
</evidence>
<keyword evidence="1" id="KW-0472">Membrane</keyword>
<reference evidence="2 3" key="1">
    <citation type="journal article" date="2019" name="Nat. Ecol. Evol.">
        <title>Megaphylogeny resolves global patterns of mushroom evolution.</title>
        <authorList>
            <person name="Varga T."/>
            <person name="Krizsan K."/>
            <person name="Foldi C."/>
            <person name="Dima B."/>
            <person name="Sanchez-Garcia M."/>
            <person name="Sanchez-Ramirez S."/>
            <person name="Szollosi G.J."/>
            <person name="Szarkandi J.G."/>
            <person name="Papp V."/>
            <person name="Albert L."/>
            <person name="Andreopoulos W."/>
            <person name="Angelini C."/>
            <person name="Antonin V."/>
            <person name="Barry K.W."/>
            <person name="Bougher N.L."/>
            <person name="Buchanan P."/>
            <person name="Buyck B."/>
            <person name="Bense V."/>
            <person name="Catcheside P."/>
            <person name="Chovatia M."/>
            <person name="Cooper J."/>
            <person name="Damon W."/>
            <person name="Desjardin D."/>
            <person name="Finy P."/>
            <person name="Geml J."/>
            <person name="Haridas S."/>
            <person name="Hughes K."/>
            <person name="Justo A."/>
            <person name="Karasinski D."/>
            <person name="Kautmanova I."/>
            <person name="Kiss B."/>
            <person name="Kocsube S."/>
            <person name="Kotiranta H."/>
            <person name="LaButti K.M."/>
            <person name="Lechner B.E."/>
            <person name="Liimatainen K."/>
            <person name="Lipzen A."/>
            <person name="Lukacs Z."/>
            <person name="Mihaltcheva S."/>
            <person name="Morgado L.N."/>
            <person name="Niskanen T."/>
            <person name="Noordeloos M.E."/>
            <person name="Ohm R.A."/>
            <person name="Ortiz-Santana B."/>
            <person name="Ovrebo C."/>
            <person name="Racz N."/>
            <person name="Riley R."/>
            <person name="Savchenko A."/>
            <person name="Shiryaev A."/>
            <person name="Soop K."/>
            <person name="Spirin V."/>
            <person name="Szebenyi C."/>
            <person name="Tomsovsky M."/>
            <person name="Tulloss R.E."/>
            <person name="Uehling J."/>
            <person name="Grigoriev I.V."/>
            <person name="Vagvolgyi C."/>
            <person name="Papp T."/>
            <person name="Martin F.M."/>
            <person name="Miettinen O."/>
            <person name="Hibbett D.S."/>
            <person name="Nagy L.G."/>
        </authorList>
    </citation>
    <scope>NUCLEOTIDE SEQUENCE [LARGE SCALE GENOMIC DNA]</scope>
    <source>
        <strain evidence="2 3">CBS 121175</strain>
    </source>
</reference>
<proteinExistence type="predicted"/>
<organism evidence="2 3">
    <name type="scientific">Coprinopsis marcescibilis</name>
    <name type="common">Agaric fungus</name>
    <name type="synonym">Psathyrella marcescibilis</name>
    <dbReference type="NCBI Taxonomy" id="230819"/>
    <lineage>
        <taxon>Eukaryota</taxon>
        <taxon>Fungi</taxon>
        <taxon>Dikarya</taxon>
        <taxon>Basidiomycota</taxon>
        <taxon>Agaricomycotina</taxon>
        <taxon>Agaricomycetes</taxon>
        <taxon>Agaricomycetidae</taxon>
        <taxon>Agaricales</taxon>
        <taxon>Agaricineae</taxon>
        <taxon>Psathyrellaceae</taxon>
        <taxon>Coprinopsis</taxon>
    </lineage>
</organism>
<evidence type="ECO:0000313" key="2">
    <source>
        <dbReference type="EMBL" id="TFK26113.1"/>
    </source>
</evidence>
<dbReference type="AlphaFoldDB" id="A0A5C3L0R3"/>
<feature type="transmembrane region" description="Helical" evidence="1">
    <location>
        <begin position="158"/>
        <end position="176"/>
    </location>
</feature>
<dbReference type="Proteomes" id="UP000307440">
    <property type="component" value="Unassembled WGS sequence"/>
</dbReference>
<feature type="transmembrane region" description="Helical" evidence="1">
    <location>
        <begin position="118"/>
        <end position="138"/>
    </location>
</feature>
<sequence length="381" mass="42913">MVDWRSPAQIEQQNVAFAYLNHGLFGLYGWEWFLSLDFELALIRGDKRFRWPLVFYFANRYLTLFLMIGTVILVSSTTEINCQRLVEFAPIAGDSASGLASINLAIRTVAIWGHNRWVIIALVLVTLGHWSLILRGVRLNATWVEGAGCMITEAKSPVLAPIFIYSMCFDLLVLLMNTYKLRQLPRPPVLNIRLERLTRTRRLSKMLFEDGLIYFITAFIFNLVATVFMLLDLSQFMTIMFNIPAIVFCTIVACRAVRRLTNFDSTDDVELQLVVVNRLHWLFKLNRPLSTTLTSNRRAAPPAAAPFSGGNTARQAQVCISGPTIIAIQSNQANTSCHQKHNPLHDLVFRNADTIQSGDGCISEIDAVTENKGSVVKSRLT</sequence>
<dbReference type="OrthoDB" id="3197626at2759"/>
<dbReference type="EMBL" id="ML210178">
    <property type="protein sequence ID" value="TFK26113.1"/>
    <property type="molecule type" value="Genomic_DNA"/>
</dbReference>
<feature type="transmembrane region" description="Helical" evidence="1">
    <location>
        <begin position="237"/>
        <end position="257"/>
    </location>
</feature>